<evidence type="ECO:0000313" key="2">
    <source>
        <dbReference type="EMBL" id="WZN41270.1"/>
    </source>
</evidence>
<feature type="signal peptide" evidence="1">
    <location>
        <begin position="1"/>
        <end position="19"/>
    </location>
</feature>
<keyword evidence="1" id="KW-0732">Signal</keyword>
<dbReference type="RefSeq" id="WP_341836125.1">
    <property type="nucleotide sequence ID" value="NZ_CP149822.1"/>
</dbReference>
<dbReference type="Proteomes" id="UP001485459">
    <property type="component" value="Chromosome"/>
</dbReference>
<sequence length="191" mass="19968">MKRIVLSGVLALTSVIAFAQTQNAAPPPPGPAPASDHSTVLVGLKLENVISLVPPLDLMGAKFSSGHDYNEGEILEDLHGNHTSDFKVSSNRNFNVTIKSSAPNFSYTGPGMSNNVMPCGALKYNLFSNGTGGTNATPSAWNPLTVAAAPLITNGTYGKDKPFSLKFKADPGWDYTGGAYALGVILTATQL</sequence>
<keyword evidence="3" id="KW-1185">Reference proteome</keyword>
<accession>A0ABZ2YPY3</accession>
<evidence type="ECO:0000313" key="3">
    <source>
        <dbReference type="Proteomes" id="UP001485459"/>
    </source>
</evidence>
<gene>
    <name evidence="2" type="ORF">WJU16_25230</name>
</gene>
<reference evidence="3" key="1">
    <citation type="submission" date="2024-03" db="EMBL/GenBank/DDBJ databases">
        <title>Chitinophaga horti sp. nov., isolated from garden soil.</title>
        <authorList>
            <person name="Lee D.S."/>
            <person name="Han D.M."/>
            <person name="Baek J.H."/>
            <person name="Choi D.G."/>
            <person name="Jeon J.H."/>
            <person name="Jeon C.O."/>
        </authorList>
    </citation>
    <scope>NUCLEOTIDE SEQUENCE [LARGE SCALE GENOMIC DNA]</scope>
    <source>
        <strain evidence="3">GPA1</strain>
    </source>
</reference>
<dbReference type="EMBL" id="CP149822">
    <property type="protein sequence ID" value="WZN41270.1"/>
    <property type="molecule type" value="Genomic_DNA"/>
</dbReference>
<name>A0ABZ2YPY3_9BACT</name>
<proteinExistence type="predicted"/>
<feature type="chain" id="PRO_5046528379" evidence="1">
    <location>
        <begin position="20"/>
        <end position="191"/>
    </location>
</feature>
<protein>
    <submittedName>
        <fullName evidence="2">Uncharacterized protein</fullName>
    </submittedName>
</protein>
<organism evidence="2 3">
    <name type="scientific">Chitinophaga pollutisoli</name>
    <dbReference type="NCBI Taxonomy" id="3133966"/>
    <lineage>
        <taxon>Bacteria</taxon>
        <taxon>Pseudomonadati</taxon>
        <taxon>Bacteroidota</taxon>
        <taxon>Chitinophagia</taxon>
        <taxon>Chitinophagales</taxon>
        <taxon>Chitinophagaceae</taxon>
        <taxon>Chitinophaga</taxon>
    </lineage>
</organism>
<evidence type="ECO:0000256" key="1">
    <source>
        <dbReference type="SAM" id="SignalP"/>
    </source>
</evidence>